<organism evidence="1 2">
    <name type="scientific">Bifidobacterium margollesii</name>
    <dbReference type="NCBI Taxonomy" id="2020964"/>
    <lineage>
        <taxon>Bacteria</taxon>
        <taxon>Bacillati</taxon>
        <taxon>Actinomycetota</taxon>
        <taxon>Actinomycetes</taxon>
        <taxon>Bifidobacteriales</taxon>
        <taxon>Bifidobacteriaceae</taxon>
        <taxon>Bifidobacterium</taxon>
    </lineage>
</organism>
<dbReference type="Proteomes" id="UP000235050">
    <property type="component" value="Unassembled WGS sequence"/>
</dbReference>
<protein>
    <submittedName>
        <fullName evidence="1">Uncharacterized protein</fullName>
    </submittedName>
</protein>
<name>A0A2N5JB18_9BIFI</name>
<comment type="caution">
    <text evidence="1">The sequence shown here is derived from an EMBL/GenBank/DDBJ whole genome shotgun (WGS) entry which is preliminary data.</text>
</comment>
<evidence type="ECO:0000313" key="1">
    <source>
        <dbReference type="EMBL" id="PLS31404.1"/>
    </source>
</evidence>
<sequence length="58" mass="6522">MQHSWHALNGAESYEKPNMHIVRFAADDIVRTSGAPGPGWHWCANTGTWAEPEYSCSY</sequence>
<dbReference type="AlphaFoldDB" id="A0A2N5JB18"/>
<accession>A0A2N5JB18</accession>
<evidence type="ECO:0000313" key="2">
    <source>
        <dbReference type="Proteomes" id="UP000235050"/>
    </source>
</evidence>
<keyword evidence="2" id="KW-1185">Reference proteome</keyword>
<dbReference type="EMBL" id="NMWU01000011">
    <property type="protein sequence ID" value="PLS31404.1"/>
    <property type="molecule type" value="Genomic_DNA"/>
</dbReference>
<proteinExistence type="predicted"/>
<reference evidence="1 2" key="1">
    <citation type="submission" date="2017-07" db="EMBL/GenBank/DDBJ databases">
        <title>Bifidobacterium novel species.</title>
        <authorList>
            <person name="Lugli G.A."/>
            <person name="Milani C."/>
            <person name="Duranti S."/>
            <person name="Mangifesta M."/>
        </authorList>
    </citation>
    <scope>NUCLEOTIDE SEQUENCE [LARGE SCALE GENOMIC DNA]</scope>
    <source>
        <strain evidence="2">Uis1B</strain>
    </source>
</reference>
<gene>
    <name evidence="1" type="ORF">Uis1B_0745</name>
</gene>